<dbReference type="eggNOG" id="KOG0698">
    <property type="taxonomic scope" value="Eukaryota"/>
</dbReference>
<name>A0A0D9XCI6_9ORYZ</name>
<dbReference type="HOGENOM" id="CLU_013173_20_0_1"/>
<reference evidence="14 15" key="1">
    <citation type="submission" date="2012-08" db="EMBL/GenBank/DDBJ databases">
        <title>Oryza genome evolution.</title>
        <authorList>
            <person name="Wing R.A."/>
        </authorList>
    </citation>
    <scope>NUCLEOTIDE SEQUENCE</scope>
</reference>
<dbReference type="InterPro" id="IPR000222">
    <property type="entry name" value="PP2C_BS"/>
</dbReference>
<evidence type="ECO:0000256" key="11">
    <source>
        <dbReference type="ARBA" id="ARBA00048336"/>
    </source>
</evidence>
<keyword evidence="6 12" id="KW-0378">Hydrolase</keyword>
<organism evidence="14 15">
    <name type="scientific">Leersia perrieri</name>
    <dbReference type="NCBI Taxonomy" id="77586"/>
    <lineage>
        <taxon>Eukaryota</taxon>
        <taxon>Viridiplantae</taxon>
        <taxon>Streptophyta</taxon>
        <taxon>Embryophyta</taxon>
        <taxon>Tracheophyta</taxon>
        <taxon>Spermatophyta</taxon>
        <taxon>Magnoliopsida</taxon>
        <taxon>Liliopsida</taxon>
        <taxon>Poales</taxon>
        <taxon>Poaceae</taxon>
        <taxon>BOP clade</taxon>
        <taxon>Oryzoideae</taxon>
        <taxon>Oryzeae</taxon>
        <taxon>Oryzinae</taxon>
        <taxon>Leersia</taxon>
    </lineage>
</organism>
<comment type="catalytic activity">
    <reaction evidence="11">
        <text>O-phospho-L-threonyl-[protein] + H2O = L-threonyl-[protein] + phosphate</text>
        <dbReference type="Rhea" id="RHEA:47004"/>
        <dbReference type="Rhea" id="RHEA-COMP:11060"/>
        <dbReference type="Rhea" id="RHEA-COMP:11605"/>
        <dbReference type="ChEBI" id="CHEBI:15377"/>
        <dbReference type="ChEBI" id="CHEBI:30013"/>
        <dbReference type="ChEBI" id="CHEBI:43474"/>
        <dbReference type="ChEBI" id="CHEBI:61977"/>
        <dbReference type="EC" id="3.1.3.16"/>
    </reaction>
</comment>
<dbReference type="PROSITE" id="PS01032">
    <property type="entry name" value="PPM_1"/>
    <property type="match status" value="1"/>
</dbReference>
<dbReference type="EnsemblPlants" id="LPERR09G03990.1">
    <property type="protein sequence ID" value="LPERR09G03990.1"/>
    <property type="gene ID" value="LPERR09G03990"/>
</dbReference>
<keyword evidence="9" id="KW-0464">Manganese</keyword>
<dbReference type="FunFam" id="3.60.40.10:FF:000046">
    <property type="entry name" value="Probable protein phosphatase 2C 9"/>
    <property type="match status" value="1"/>
</dbReference>
<proteinExistence type="inferred from homology"/>
<evidence type="ECO:0000256" key="5">
    <source>
        <dbReference type="ARBA" id="ARBA00022723"/>
    </source>
</evidence>
<dbReference type="EC" id="3.1.3.16" evidence="4"/>
<dbReference type="InterPro" id="IPR036457">
    <property type="entry name" value="PPM-type-like_dom_sf"/>
</dbReference>
<dbReference type="SMART" id="SM00332">
    <property type="entry name" value="PP2Cc"/>
    <property type="match status" value="1"/>
</dbReference>
<comment type="catalytic activity">
    <reaction evidence="10">
        <text>O-phospho-L-seryl-[protein] + H2O = L-seryl-[protein] + phosphate</text>
        <dbReference type="Rhea" id="RHEA:20629"/>
        <dbReference type="Rhea" id="RHEA-COMP:9863"/>
        <dbReference type="Rhea" id="RHEA-COMP:11604"/>
        <dbReference type="ChEBI" id="CHEBI:15377"/>
        <dbReference type="ChEBI" id="CHEBI:29999"/>
        <dbReference type="ChEBI" id="CHEBI:43474"/>
        <dbReference type="ChEBI" id="CHEBI:83421"/>
        <dbReference type="EC" id="3.1.3.16"/>
    </reaction>
</comment>
<comment type="cofactor">
    <cofactor evidence="1">
        <name>Mn(2+)</name>
        <dbReference type="ChEBI" id="CHEBI:29035"/>
    </cofactor>
</comment>
<feature type="domain" description="PPM-type phosphatase" evidence="13">
    <location>
        <begin position="73"/>
        <end position="349"/>
    </location>
</feature>
<dbReference type="CDD" id="cd00143">
    <property type="entry name" value="PP2Cc"/>
    <property type="match status" value="1"/>
</dbReference>
<evidence type="ECO:0000256" key="9">
    <source>
        <dbReference type="ARBA" id="ARBA00023211"/>
    </source>
</evidence>
<evidence type="ECO:0000256" key="2">
    <source>
        <dbReference type="ARBA" id="ARBA00001946"/>
    </source>
</evidence>
<dbReference type="Gramene" id="LPERR09G03990.1">
    <property type="protein sequence ID" value="LPERR09G03990.1"/>
    <property type="gene ID" value="LPERR09G03990"/>
</dbReference>
<dbReference type="GO" id="GO:0004722">
    <property type="term" value="F:protein serine/threonine phosphatase activity"/>
    <property type="evidence" value="ECO:0007669"/>
    <property type="project" value="UniProtKB-EC"/>
</dbReference>
<comment type="cofactor">
    <cofactor evidence="2">
        <name>Mg(2+)</name>
        <dbReference type="ChEBI" id="CHEBI:18420"/>
    </cofactor>
</comment>
<keyword evidence="15" id="KW-1185">Reference proteome</keyword>
<evidence type="ECO:0000256" key="4">
    <source>
        <dbReference type="ARBA" id="ARBA00013081"/>
    </source>
</evidence>
<dbReference type="SUPFAM" id="SSF81606">
    <property type="entry name" value="PP2C-like"/>
    <property type="match status" value="1"/>
</dbReference>
<dbReference type="SMART" id="SM00331">
    <property type="entry name" value="PP2C_SIG"/>
    <property type="match status" value="1"/>
</dbReference>
<evidence type="ECO:0000256" key="8">
    <source>
        <dbReference type="ARBA" id="ARBA00022912"/>
    </source>
</evidence>
<dbReference type="STRING" id="77586.A0A0D9XCI6"/>
<keyword evidence="8 12" id="KW-0904">Protein phosphatase</keyword>
<evidence type="ECO:0000259" key="13">
    <source>
        <dbReference type="PROSITE" id="PS51746"/>
    </source>
</evidence>
<dbReference type="AlphaFoldDB" id="A0A0D9XCI6"/>
<dbReference type="GO" id="GO:0046872">
    <property type="term" value="F:metal ion binding"/>
    <property type="evidence" value="ECO:0007669"/>
    <property type="project" value="UniProtKB-KW"/>
</dbReference>
<dbReference type="Proteomes" id="UP000032180">
    <property type="component" value="Chromosome 9"/>
</dbReference>
<evidence type="ECO:0000313" key="14">
    <source>
        <dbReference type="EnsemblPlants" id="LPERR09G03990.1"/>
    </source>
</evidence>
<evidence type="ECO:0000256" key="12">
    <source>
        <dbReference type="RuleBase" id="RU003465"/>
    </source>
</evidence>
<protein>
    <recommendedName>
        <fullName evidence="4">protein-serine/threonine phosphatase</fullName>
        <ecNumber evidence="4">3.1.3.16</ecNumber>
    </recommendedName>
</protein>
<dbReference type="PROSITE" id="PS51746">
    <property type="entry name" value="PPM_2"/>
    <property type="match status" value="1"/>
</dbReference>
<evidence type="ECO:0000313" key="15">
    <source>
        <dbReference type="Proteomes" id="UP000032180"/>
    </source>
</evidence>
<dbReference type="InterPro" id="IPR001932">
    <property type="entry name" value="PPM-type_phosphatase-like_dom"/>
</dbReference>
<comment type="similarity">
    <text evidence="3 12">Belongs to the PP2C family.</text>
</comment>
<dbReference type="InterPro" id="IPR015655">
    <property type="entry name" value="PP2C"/>
</dbReference>
<sequence>MAEVCCDSAVVVGAEAEARARARAGRRRRATGVEGAARWKPTAAGVEEDAAAAATRKRRASGGEAGVVVVAKRHGAASVAGRRREMEDAVSLREAFAAAPPAESELGGRRDFYGVFDGHGCSHVADACKQRMHELVAEEIAPAPPASSSWTAAMERSFARMDAEVIAGGCHAAESGRCRCEAQKCDHVGSTAVVAVVDDTRVVVANCGDSRAVLCRDGAPVPLSTDHKPDRPDELDRIESAGGRVIFWEGARVLGVLAMSRSIGDAYLKPYVSAVPEVTVTERSDGDECLILASDGLWDVVSNEAACEVAQACLRRGRQRWCAEAAALLTKLALARRSSDNISVVVVDLRR</sequence>
<keyword evidence="5" id="KW-0479">Metal-binding</keyword>
<keyword evidence="7" id="KW-0460">Magnesium</keyword>
<reference evidence="15" key="2">
    <citation type="submission" date="2013-12" db="EMBL/GenBank/DDBJ databases">
        <authorList>
            <person name="Yu Y."/>
            <person name="Lee S."/>
            <person name="de Baynast K."/>
            <person name="Wissotski M."/>
            <person name="Liu L."/>
            <person name="Talag J."/>
            <person name="Goicoechea J."/>
            <person name="Angelova A."/>
            <person name="Jetty R."/>
            <person name="Kudrna D."/>
            <person name="Golser W."/>
            <person name="Rivera L."/>
            <person name="Zhang J."/>
            <person name="Wing R."/>
        </authorList>
    </citation>
    <scope>NUCLEOTIDE SEQUENCE</scope>
</reference>
<dbReference type="Pfam" id="PF00481">
    <property type="entry name" value="PP2C"/>
    <property type="match status" value="1"/>
</dbReference>
<evidence type="ECO:0000256" key="6">
    <source>
        <dbReference type="ARBA" id="ARBA00022801"/>
    </source>
</evidence>
<evidence type="ECO:0000256" key="7">
    <source>
        <dbReference type="ARBA" id="ARBA00022842"/>
    </source>
</evidence>
<evidence type="ECO:0000256" key="10">
    <source>
        <dbReference type="ARBA" id="ARBA00047761"/>
    </source>
</evidence>
<dbReference type="PANTHER" id="PTHR47992">
    <property type="entry name" value="PROTEIN PHOSPHATASE"/>
    <property type="match status" value="1"/>
</dbReference>
<evidence type="ECO:0000256" key="1">
    <source>
        <dbReference type="ARBA" id="ARBA00001936"/>
    </source>
</evidence>
<accession>A0A0D9XCI6</accession>
<reference evidence="14" key="3">
    <citation type="submission" date="2015-04" db="UniProtKB">
        <authorList>
            <consortium name="EnsemblPlants"/>
        </authorList>
    </citation>
    <scope>IDENTIFICATION</scope>
</reference>
<evidence type="ECO:0000256" key="3">
    <source>
        <dbReference type="ARBA" id="ARBA00006702"/>
    </source>
</evidence>
<dbReference type="Gene3D" id="3.60.40.10">
    <property type="entry name" value="PPM-type phosphatase domain"/>
    <property type="match status" value="1"/>
</dbReference>